<dbReference type="PATRIC" id="fig|742734.4.peg.2270"/>
<dbReference type="Pfam" id="PF04446">
    <property type="entry name" value="Thg1"/>
    <property type="match status" value="1"/>
</dbReference>
<dbReference type="GO" id="GO:0005525">
    <property type="term" value="F:GTP binding"/>
    <property type="evidence" value="ECO:0007669"/>
    <property type="project" value="UniProtKB-KW"/>
</dbReference>
<sequence length="254" mass="29499">MNFETLDINMRRFETSLDQVILPDLYLVVRIDGRNFTRLTKEICEFEAPFDTRFRDAMTDTVKHLMECGFRIVYGYTQSDEISLLFHPDDRTFGRKTRKINSVLAGEASAFFSLKLGVLACFDCRVVPLPNLECVKDYFAWRQEDAHRNSLNAHCYWLLRQEGKSAQEATKEIEGKSVSFKNELLFSRNINYNDLPGWQKRGIGLYYSSYEKTGYDPIKQQKAVSIRNRIETNMDLDTGDGYTDWVVSLMQGRG</sequence>
<feature type="domain" description="Thg1 C-terminal" evidence="12">
    <location>
        <begin position="135"/>
        <end position="223"/>
    </location>
</feature>
<dbReference type="RefSeq" id="WP_007860518.1">
    <property type="nucleotide sequence ID" value="NZ_KQ235877.1"/>
</dbReference>
<protein>
    <recommendedName>
        <fullName evidence="3">tRNA(His) guanylyltransferase</fullName>
        <ecNumber evidence="3">2.7.7.79</ecNumber>
    </recommendedName>
</protein>
<proteinExistence type="inferred from homology"/>
<dbReference type="GO" id="GO:0008193">
    <property type="term" value="F:tRNA guanylyltransferase activity"/>
    <property type="evidence" value="ECO:0007669"/>
    <property type="project" value="UniProtKB-EC"/>
</dbReference>
<dbReference type="Pfam" id="PF14413">
    <property type="entry name" value="Thg1C"/>
    <property type="match status" value="1"/>
</dbReference>
<dbReference type="InterPro" id="IPR025845">
    <property type="entry name" value="Thg1_C_dom"/>
</dbReference>
<organism evidence="13 14">
    <name type="scientific">[Clostridium] citroniae WAL-19142</name>
    <dbReference type="NCBI Taxonomy" id="742734"/>
    <lineage>
        <taxon>Bacteria</taxon>
        <taxon>Bacillati</taxon>
        <taxon>Bacillota</taxon>
        <taxon>Clostridia</taxon>
        <taxon>Lachnospirales</taxon>
        <taxon>Lachnospiraceae</taxon>
        <taxon>Enterocloster</taxon>
    </lineage>
</organism>
<reference evidence="13 14" key="1">
    <citation type="submission" date="2011-04" db="EMBL/GenBank/DDBJ databases">
        <title>The Genome Sequence of Clostridium citroniae WAL-19142.</title>
        <authorList>
            <consortium name="The Broad Institute Genome Sequencing Platform"/>
            <person name="Earl A."/>
            <person name="Ward D."/>
            <person name="Feldgarden M."/>
            <person name="Gevers D."/>
            <person name="Warren Y.A."/>
            <person name="Tyrrell K.L."/>
            <person name="Citron D.M."/>
            <person name="Goldstein E.J."/>
            <person name="Daigneault M."/>
            <person name="Allen-Vercoe E."/>
            <person name="Young S.K."/>
            <person name="Zeng Q."/>
            <person name="Gargeya S."/>
            <person name="Fitzgerald M."/>
            <person name="Haas B."/>
            <person name="Abouelleil A."/>
            <person name="Alvarado L."/>
            <person name="Arachchi H.M."/>
            <person name="Berlin A."/>
            <person name="Brown A."/>
            <person name="Chapman S.B."/>
            <person name="Chen Z."/>
            <person name="Dunbar C."/>
            <person name="Freedman E."/>
            <person name="Gearin G."/>
            <person name="Gellesch M."/>
            <person name="Goldberg J."/>
            <person name="Griggs A."/>
            <person name="Gujja S."/>
            <person name="Heilman E.R."/>
            <person name="Heiman D."/>
            <person name="Howarth C."/>
            <person name="Larson L."/>
            <person name="Lui A."/>
            <person name="MacDonald P.J."/>
            <person name="Mehta T."/>
            <person name="Montmayeur A."/>
            <person name="Murphy C."/>
            <person name="Neiman D."/>
            <person name="Pearson M."/>
            <person name="Priest M."/>
            <person name="Roberts A."/>
            <person name="Saif S."/>
            <person name="Shea T."/>
            <person name="Shenoy N."/>
            <person name="Sisk P."/>
            <person name="Stolte C."/>
            <person name="Sykes S."/>
            <person name="White J."/>
            <person name="Yandava C."/>
            <person name="Wortman J."/>
            <person name="Nusbaum C."/>
            <person name="Birren B."/>
        </authorList>
    </citation>
    <scope>NUCLEOTIDE SEQUENCE [LARGE SCALE GENOMIC DNA]</scope>
    <source>
        <strain evidence="13 14">WAL-19142</strain>
    </source>
</reference>
<evidence type="ECO:0000256" key="7">
    <source>
        <dbReference type="ARBA" id="ARBA00022723"/>
    </source>
</evidence>
<keyword evidence="10" id="KW-0342">GTP-binding</keyword>
<evidence type="ECO:0000313" key="13">
    <source>
        <dbReference type="EMBL" id="KMW20100.1"/>
    </source>
</evidence>
<dbReference type="Proteomes" id="UP000037392">
    <property type="component" value="Unassembled WGS sequence"/>
</dbReference>
<dbReference type="InterPro" id="IPR007537">
    <property type="entry name" value="tRNAHis_GuaTrfase_Thg1"/>
</dbReference>
<dbReference type="InterPro" id="IPR038469">
    <property type="entry name" value="tRNAHis_GuaTrfase_Thg1_sf"/>
</dbReference>
<dbReference type="PANTHER" id="PTHR12729:SF6">
    <property type="entry name" value="TRNA(HIS) GUANYLYLTRANSFERASE-RELATED"/>
    <property type="match status" value="1"/>
</dbReference>
<comment type="caution">
    <text evidence="13">The sequence shown here is derived from an EMBL/GenBank/DDBJ whole genome shotgun (WGS) entry which is preliminary data.</text>
</comment>
<dbReference type="GO" id="GO:0000287">
    <property type="term" value="F:magnesium ion binding"/>
    <property type="evidence" value="ECO:0007669"/>
    <property type="project" value="InterPro"/>
</dbReference>
<keyword evidence="5" id="KW-0819">tRNA processing</keyword>
<feature type="domain" description="tRNAHis guanylyltransferase catalytic" evidence="11">
    <location>
        <begin position="9"/>
        <end position="130"/>
    </location>
</feature>
<evidence type="ECO:0000256" key="5">
    <source>
        <dbReference type="ARBA" id="ARBA00022694"/>
    </source>
</evidence>
<evidence type="ECO:0000259" key="11">
    <source>
        <dbReference type="Pfam" id="PF04446"/>
    </source>
</evidence>
<accession>A0A0J9EW40</accession>
<evidence type="ECO:0000313" key="14">
    <source>
        <dbReference type="Proteomes" id="UP000037392"/>
    </source>
</evidence>
<comment type="cofactor">
    <cofactor evidence="1">
        <name>Mg(2+)</name>
        <dbReference type="ChEBI" id="CHEBI:18420"/>
    </cofactor>
</comment>
<dbReference type="EC" id="2.7.7.79" evidence="3"/>
<evidence type="ECO:0000256" key="1">
    <source>
        <dbReference type="ARBA" id="ARBA00001946"/>
    </source>
</evidence>
<dbReference type="PANTHER" id="PTHR12729">
    <property type="entry name" value="TRNA(HIS) GUANYLYLTRANSFERASE-RELATED"/>
    <property type="match status" value="1"/>
</dbReference>
<dbReference type="GeneID" id="93161945"/>
<evidence type="ECO:0000256" key="4">
    <source>
        <dbReference type="ARBA" id="ARBA00022679"/>
    </source>
</evidence>
<keyword evidence="7" id="KW-0479">Metal-binding</keyword>
<evidence type="ECO:0000256" key="8">
    <source>
        <dbReference type="ARBA" id="ARBA00022741"/>
    </source>
</evidence>
<dbReference type="Gene3D" id="3.30.70.3000">
    <property type="match status" value="1"/>
</dbReference>
<dbReference type="InterPro" id="IPR024956">
    <property type="entry name" value="tRNAHis_GuaTrfase_cat"/>
</dbReference>
<evidence type="ECO:0000256" key="3">
    <source>
        <dbReference type="ARBA" id="ARBA00012511"/>
    </source>
</evidence>
<dbReference type="EMBL" id="ADLK01000019">
    <property type="protein sequence ID" value="KMW20100.1"/>
    <property type="molecule type" value="Genomic_DNA"/>
</dbReference>
<comment type="similarity">
    <text evidence="2">Belongs to the tRNA(His) guanylyltransferase family.</text>
</comment>
<dbReference type="AlphaFoldDB" id="A0A0J9EW40"/>
<evidence type="ECO:0000256" key="9">
    <source>
        <dbReference type="ARBA" id="ARBA00022842"/>
    </source>
</evidence>
<evidence type="ECO:0000256" key="6">
    <source>
        <dbReference type="ARBA" id="ARBA00022695"/>
    </source>
</evidence>
<evidence type="ECO:0000256" key="10">
    <source>
        <dbReference type="ARBA" id="ARBA00023134"/>
    </source>
</evidence>
<keyword evidence="9" id="KW-0460">Magnesium</keyword>
<evidence type="ECO:0000256" key="2">
    <source>
        <dbReference type="ARBA" id="ARBA00010113"/>
    </source>
</evidence>
<name>A0A0J9EW40_9FIRM</name>
<gene>
    <name evidence="13" type="ORF">HMPREF9470_02115</name>
</gene>
<evidence type="ECO:0000259" key="12">
    <source>
        <dbReference type="Pfam" id="PF14413"/>
    </source>
</evidence>
<dbReference type="GO" id="GO:0006400">
    <property type="term" value="P:tRNA modification"/>
    <property type="evidence" value="ECO:0007669"/>
    <property type="project" value="InterPro"/>
</dbReference>
<keyword evidence="4" id="KW-0808">Transferase</keyword>
<keyword evidence="6" id="KW-0548">Nucleotidyltransferase</keyword>
<dbReference type="OrthoDB" id="4547336at2"/>
<keyword evidence="8" id="KW-0547">Nucleotide-binding</keyword>